<dbReference type="EMBL" id="JAUKUD010000001">
    <property type="protein sequence ID" value="KAK0752841.1"/>
    <property type="molecule type" value="Genomic_DNA"/>
</dbReference>
<accession>A0AA40F8U9</accession>
<feature type="signal peptide" evidence="1">
    <location>
        <begin position="1"/>
        <end position="18"/>
    </location>
</feature>
<dbReference type="Proteomes" id="UP001172155">
    <property type="component" value="Unassembled WGS sequence"/>
</dbReference>
<sequence>MYFSLVAALTLFSASTLAEPIPQDATLSKRADNWCRVVTNVNCRKGPGVSYDEVKVEGLGYVPPGKKFGVRCTKEGSNVEGDKTWDYIPGWNCWVSAYYTRTAGSQKYCEREFSDDLQSA</sequence>
<reference evidence="2" key="1">
    <citation type="submission" date="2023-06" db="EMBL/GenBank/DDBJ databases">
        <title>Genome-scale phylogeny and comparative genomics of the fungal order Sordariales.</title>
        <authorList>
            <consortium name="Lawrence Berkeley National Laboratory"/>
            <person name="Hensen N."/>
            <person name="Bonometti L."/>
            <person name="Westerberg I."/>
            <person name="Brannstrom I.O."/>
            <person name="Guillou S."/>
            <person name="Cros-Aarteil S."/>
            <person name="Calhoun S."/>
            <person name="Haridas S."/>
            <person name="Kuo A."/>
            <person name="Mondo S."/>
            <person name="Pangilinan J."/>
            <person name="Riley R."/>
            <person name="LaButti K."/>
            <person name="Andreopoulos B."/>
            <person name="Lipzen A."/>
            <person name="Chen C."/>
            <person name="Yanf M."/>
            <person name="Daum C."/>
            <person name="Ng V."/>
            <person name="Clum A."/>
            <person name="Steindorff A."/>
            <person name="Ohm R."/>
            <person name="Martin F."/>
            <person name="Silar P."/>
            <person name="Natvig D."/>
            <person name="Lalanne C."/>
            <person name="Gautier V."/>
            <person name="Ament-velasquez S.L."/>
            <person name="Kruys A."/>
            <person name="Hutchinson M.I."/>
            <person name="Powell A.J."/>
            <person name="Barry K."/>
            <person name="Miller A.N."/>
            <person name="Grigoriev I.V."/>
            <person name="Debuchy R."/>
            <person name="Gladieux P."/>
            <person name="Thoren M.H."/>
            <person name="Johannesson H."/>
        </authorList>
    </citation>
    <scope>NUCLEOTIDE SEQUENCE</scope>
    <source>
        <strain evidence="2">SMH3187-1</strain>
    </source>
</reference>
<evidence type="ECO:0000313" key="3">
    <source>
        <dbReference type="Proteomes" id="UP001172155"/>
    </source>
</evidence>
<evidence type="ECO:0000256" key="1">
    <source>
        <dbReference type="SAM" id="SignalP"/>
    </source>
</evidence>
<organism evidence="2 3">
    <name type="scientific">Schizothecium vesticola</name>
    <dbReference type="NCBI Taxonomy" id="314040"/>
    <lineage>
        <taxon>Eukaryota</taxon>
        <taxon>Fungi</taxon>
        <taxon>Dikarya</taxon>
        <taxon>Ascomycota</taxon>
        <taxon>Pezizomycotina</taxon>
        <taxon>Sordariomycetes</taxon>
        <taxon>Sordariomycetidae</taxon>
        <taxon>Sordariales</taxon>
        <taxon>Schizotheciaceae</taxon>
        <taxon>Schizothecium</taxon>
    </lineage>
</organism>
<protein>
    <submittedName>
        <fullName evidence="2">Uncharacterized protein</fullName>
    </submittedName>
</protein>
<dbReference type="AlphaFoldDB" id="A0AA40F8U9"/>
<feature type="chain" id="PRO_5041395644" evidence="1">
    <location>
        <begin position="19"/>
        <end position="120"/>
    </location>
</feature>
<comment type="caution">
    <text evidence="2">The sequence shown here is derived from an EMBL/GenBank/DDBJ whole genome shotgun (WGS) entry which is preliminary data.</text>
</comment>
<keyword evidence="1" id="KW-0732">Signal</keyword>
<proteinExistence type="predicted"/>
<gene>
    <name evidence="2" type="ORF">B0T18DRAFT_451192</name>
</gene>
<keyword evidence="3" id="KW-1185">Reference proteome</keyword>
<evidence type="ECO:0000313" key="2">
    <source>
        <dbReference type="EMBL" id="KAK0752841.1"/>
    </source>
</evidence>
<name>A0AA40F8U9_9PEZI</name>